<feature type="region of interest" description="Disordered" evidence="1">
    <location>
        <begin position="539"/>
        <end position="725"/>
    </location>
</feature>
<feature type="region of interest" description="Disordered" evidence="1">
    <location>
        <begin position="824"/>
        <end position="851"/>
    </location>
</feature>
<protein>
    <submittedName>
        <fullName evidence="2">Uncharacterized protein</fullName>
    </submittedName>
</protein>
<feature type="compositionally biased region" description="Low complexity" evidence="1">
    <location>
        <begin position="837"/>
        <end position="849"/>
    </location>
</feature>
<feature type="compositionally biased region" description="Basic and acidic residues" evidence="1">
    <location>
        <begin position="680"/>
        <end position="691"/>
    </location>
</feature>
<feature type="region of interest" description="Disordered" evidence="1">
    <location>
        <begin position="428"/>
        <end position="503"/>
    </location>
</feature>
<proteinExistence type="predicted"/>
<evidence type="ECO:0000313" key="3">
    <source>
        <dbReference type="Proteomes" id="UP001163850"/>
    </source>
</evidence>
<dbReference type="EMBL" id="MU801893">
    <property type="protein sequence ID" value="KAJ3989997.1"/>
    <property type="molecule type" value="Genomic_DNA"/>
</dbReference>
<gene>
    <name evidence="2" type="ORF">F5890DRAFT_1582321</name>
</gene>
<feature type="compositionally biased region" description="Low complexity" evidence="1">
    <location>
        <begin position="539"/>
        <end position="552"/>
    </location>
</feature>
<dbReference type="AlphaFoldDB" id="A0AA38UYN2"/>
<sequence length="1267" mass="141395">MVTGAAWADVRTAFQSLKVKARKRPEFNSLNKLSSVLVKLESSLLDPKLVTEICAYLRQELVQLYKVFLSDTVHLSSALFDCIQSQKAAKSDFLIQRSWEHVQKSILSGILDYLEETQSSNTEINQIIADNMFTVLCRYFFPPESSANYEEISIELKTTVYILLSDTVKNHKSLQSKLRDPKLLGGARFGLELARVRAYLHLEALFELFEKLVPDNTDECNLFIDSVFNPALFSRHRELKNIVASLKHQTWDELFPIVAQIFAQMSIKFPQPIAITDATLSDTSPCPSETIYVDQRGLTYNIDVDDAIDTCHIAYHNIRKIRYSRYSQTSVTTTTFSFELANPPTVGKDVPEPRAVTLTLSVPRHKRDVFLDALKARGLASLFDQTERKISLAASDGPLDFSHQPVEPSQSFPEKSQKILREMTPSDKILVPSSSPLSRKLAPVQGNVDLSEPTRPPGKPPKKGRKIVQSDNELEEESPQRKMIKPVPPQNHTGQPDAKGKVVTSLEREVRQNVDQTTGKIGVYTDVHKISPFMLLSLESSTQSKESSELLSKGTGSKRKAAEEDPNRSSKRPRSDLDSTPIKSPLSSKTLHRAKRYGKRERGPTSTPTPVENSCEDDLDSIPKPSTIKTIAKPTGRTRNTGSVATLMKAKMGKDNTVLTTKSKANARDKPPQKTKPKTKHEPIAVDDAKPTRRSARVAGKPIIEMEGGPHVENVGQAQEDETRNKAVAKAIKGNDGKVTRNSRPKPKTIVDKKVTFAMHACNRNPHSDLPLKRLAEEIEVTEQPVTEISKCTNHYWNEIEIQPPAGPNALKVKKDKKAPCEKIDFAKRREEPTIPSPSKSISKSEPTSGIDLPMQIPLFEDFGHSNIDIEVPLKPGSDESLDINAQPSPDLRKNRKHIELETIDLTLDSPIEEKRPKASKLTVNAVPITHDVRASIVRDAQPRKLASGSKPRLIEISPQGTEQARRNEFAGSHSPVPFVSVAPSVVTAPLQAQDPFITSTKPRLDQFLVTGKQTSTVLKNPKYDSGFLPHGLNLPQVSPAVALLRRTALDITKNTQVSTPLRHAPEKTTFEPPSNIKRVHQQQHVAFSPLPQLAPHTGSVVRRWEIDQREHGRAAPKLRDTHKSSKDLVVGTEPHRNNKGTALDEKHAEIRDIVEVLIKKITNRFDGVKKEVRVGRDSILRAAAADIDKMRAESAIHYNALVDLEAEYASFRRYVNRHLEDLCSVDKDVVGRVTDIIQHHDRYGLSKRFPKSLPQVPACFLNLSKQ</sequence>
<comment type="caution">
    <text evidence="2">The sequence shown here is derived from an EMBL/GenBank/DDBJ whole genome shotgun (WGS) entry which is preliminary data.</text>
</comment>
<evidence type="ECO:0000313" key="2">
    <source>
        <dbReference type="EMBL" id="KAJ3989997.1"/>
    </source>
</evidence>
<feature type="compositionally biased region" description="Basic and acidic residues" evidence="1">
    <location>
        <begin position="824"/>
        <end position="833"/>
    </location>
</feature>
<accession>A0AA38UYN2</accession>
<feature type="compositionally biased region" description="Basic residues" evidence="1">
    <location>
        <begin position="590"/>
        <end position="599"/>
    </location>
</feature>
<feature type="compositionally biased region" description="Basic and acidic residues" evidence="1">
    <location>
        <begin position="560"/>
        <end position="577"/>
    </location>
</feature>
<reference evidence="2" key="1">
    <citation type="submission" date="2022-08" db="EMBL/GenBank/DDBJ databases">
        <authorList>
            <consortium name="DOE Joint Genome Institute"/>
            <person name="Min B."/>
            <person name="Riley R."/>
            <person name="Sierra-Patev S."/>
            <person name="Naranjo-Ortiz M."/>
            <person name="Looney B."/>
            <person name="Konkel Z."/>
            <person name="Slot J.C."/>
            <person name="Sakamoto Y."/>
            <person name="Steenwyk J.L."/>
            <person name="Rokas A."/>
            <person name="Carro J."/>
            <person name="Camarero S."/>
            <person name="Ferreira P."/>
            <person name="Molpeceres G."/>
            <person name="Ruiz-Duenas F.J."/>
            <person name="Serrano A."/>
            <person name="Henrissat B."/>
            <person name="Drula E."/>
            <person name="Hughes K.W."/>
            <person name="Mata J.L."/>
            <person name="Ishikawa N.K."/>
            <person name="Vargas-Isla R."/>
            <person name="Ushijima S."/>
            <person name="Smith C.A."/>
            <person name="Ahrendt S."/>
            <person name="Andreopoulos W."/>
            <person name="He G."/>
            <person name="Labutti K."/>
            <person name="Lipzen A."/>
            <person name="Ng V."/>
            <person name="Sandor L."/>
            <person name="Barry K."/>
            <person name="Martinez A.T."/>
            <person name="Xiao Y."/>
            <person name="Gibbons J.G."/>
            <person name="Terashima K."/>
            <person name="Hibbett D.S."/>
            <person name="Grigoriev I.V."/>
        </authorList>
    </citation>
    <scope>NUCLEOTIDE SEQUENCE</scope>
    <source>
        <strain evidence="2">TFB7829</strain>
    </source>
</reference>
<dbReference type="Proteomes" id="UP001163850">
    <property type="component" value="Unassembled WGS sequence"/>
</dbReference>
<evidence type="ECO:0000256" key="1">
    <source>
        <dbReference type="SAM" id="MobiDB-lite"/>
    </source>
</evidence>
<name>A0AA38UYN2_9AGAR</name>
<organism evidence="2 3">
    <name type="scientific">Lentinula detonsa</name>
    <dbReference type="NCBI Taxonomy" id="2804962"/>
    <lineage>
        <taxon>Eukaryota</taxon>
        <taxon>Fungi</taxon>
        <taxon>Dikarya</taxon>
        <taxon>Basidiomycota</taxon>
        <taxon>Agaricomycotina</taxon>
        <taxon>Agaricomycetes</taxon>
        <taxon>Agaricomycetidae</taxon>
        <taxon>Agaricales</taxon>
        <taxon>Marasmiineae</taxon>
        <taxon>Omphalotaceae</taxon>
        <taxon>Lentinula</taxon>
    </lineage>
</organism>